<gene>
    <name evidence="2" type="ORF">K432DRAFT_312451</name>
</gene>
<dbReference type="InterPro" id="IPR015943">
    <property type="entry name" value="WD40/YVTN_repeat-like_dom_sf"/>
</dbReference>
<dbReference type="PANTHER" id="PTHR19879:SF9">
    <property type="entry name" value="TRANSCRIPTION INITIATION FACTOR TFIID SUBUNIT 5"/>
    <property type="match status" value="1"/>
</dbReference>
<name>A0A8E2J9C7_9PEZI</name>
<sequence length="140" mass="15427">INAVAFSPDGKQFVSGSDDKTVRVWDAATGAAVQILETDTIITTLSYSRDGSIVTDRGQLDAIPFRDDTVLSSASPPPLSRPVTLRPRILVQDEWIVHGENRMLWLPPDYRPHCSAVHGGVVCLGHRSGRVSIFEFFFSF</sequence>
<dbReference type="PANTHER" id="PTHR19879">
    <property type="entry name" value="TRANSCRIPTION INITIATION FACTOR TFIID"/>
    <property type="match status" value="1"/>
</dbReference>
<dbReference type="PROSITE" id="PS50082">
    <property type="entry name" value="WD_REPEATS_2"/>
    <property type="match status" value="1"/>
</dbReference>
<keyword evidence="3" id="KW-1185">Reference proteome</keyword>
<dbReference type="Gene3D" id="2.130.10.10">
    <property type="entry name" value="YVTN repeat-like/Quinoprotein amine dehydrogenase"/>
    <property type="match status" value="1"/>
</dbReference>
<feature type="repeat" description="WD" evidence="1">
    <location>
        <begin position="1"/>
        <end position="35"/>
    </location>
</feature>
<dbReference type="InterPro" id="IPR001680">
    <property type="entry name" value="WD40_rpt"/>
</dbReference>
<dbReference type="EMBL" id="KV745711">
    <property type="protein sequence ID" value="OCK73594.1"/>
    <property type="molecule type" value="Genomic_DNA"/>
</dbReference>
<feature type="non-terminal residue" evidence="2">
    <location>
        <position position="1"/>
    </location>
</feature>
<evidence type="ECO:0000313" key="3">
    <source>
        <dbReference type="Proteomes" id="UP000250266"/>
    </source>
</evidence>
<dbReference type="Pfam" id="PF00400">
    <property type="entry name" value="WD40"/>
    <property type="match status" value="1"/>
</dbReference>
<reference evidence="2 3" key="1">
    <citation type="journal article" date="2016" name="Nat. Commun.">
        <title>Ectomycorrhizal ecology is imprinted in the genome of the dominant symbiotic fungus Cenococcum geophilum.</title>
        <authorList>
            <consortium name="DOE Joint Genome Institute"/>
            <person name="Peter M."/>
            <person name="Kohler A."/>
            <person name="Ohm R.A."/>
            <person name="Kuo A."/>
            <person name="Krutzmann J."/>
            <person name="Morin E."/>
            <person name="Arend M."/>
            <person name="Barry K.W."/>
            <person name="Binder M."/>
            <person name="Choi C."/>
            <person name="Clum A."/>
            <person name="Copeland A."/>
            <person name="Grisel N."/>
            <person name="Haridas S."/>
            <person name="Kipfer T."/>
            <person name="LaButti K."/>
            <person name="Lindquist E."/>
            <person name="Lipzen A."/>
            <person name="Maire R."/>
            <person name="Meier B."/>
            <person name="Mihaltcheva S."/>
            <person name="Molinier V."/>
            <person name="Murat C."/>
            <person name="Poggeler S."/>
            <person name="Quandt C.A."/>
            <person name="Sperisen C."/>
            <person name="Tritt A."/>
            <person name="Tisserant E."/>
            <person name="Crous P.W."/>
            <person name="Henrissat B."/>
            <person name="Nehls U."/>
            <person name="Egli S."/>
            <person name="Spatafora J.W."/>
            <person name="Grigoriev I.V."/>
            <person name="Martin F.M."/>
        </authorList>
    </citation>
    <scope>NUCLEOTIDE SEQUENCE [LARGE SCALE GENOMIC DNA]</scope>
    <source>
        <strain evidence="2 3">CBS 459.81</strain>
    </source>
</reference>
<dbReference type="SUPFAM" id="SSF50978">
    <property type="entry name" value="WD40 repeat-like"/>
    <property type="match status" value="1"/>
</dbReference>
<organism evidence="2 3">
    <name type="scientific">Lepidopterella palustris CBS 459.81</name>
    <dbReference type="NCBI Taxonomy" id="1314670"/>
    <lineage>
        <taxon>Eukaryota</taxon>
        <taxon>Fungi</taxon>
        <taxon>Dikarya</taxon>
        <taxon>Ascomycota</taxon>
        <taxon>Pezizomycotina</taxon>
        <taxon>Dothideomycetes</taxon>
        <taxon>Pleosporomycetidae</taxon>
        <taxon>Mytilinidiales</taxon>
        <taxon>Argynnaceae</taxon>
        <taxon>Lepidopterella</taxon>
    </lineage>
</organism>
<keyword evidence="1" id="KW-0853">WD repeat</keyword>
<evidence type="ECO:0000313" key="2">
    <source>
        <dbReference type="EMBL" id="OCK73594.1"/>
    </source>
</evidence>
<evidence type="ECO:0008006" key="4">
    <source>
        <dbReference type="Google" id="ProtNLM"/>
    </source>
</evidence>
<dbReference type="Proteomes" id="UP000250266">
    <property type="component" value="Unassembled WGS sequence"/>
</dbReference>
<dbReference type="OrthoDB" id="5240432at2759"/>
<evidence type="ECO:0000256" key="1">
    <source>
        <dbReference type="PROSITE-ProRule" id="PRU00221"/>
    </source>
</evidence>
<dbReference type="InterPro" id="IPR036322">
    <property type="entry name" value="WD40_repeat_dom_sf"/>
</dbReference>
<protein>
    <recommendedName>
        <fullName evidence="4">WD40 repeat-like protein</fullName>
    </recommendedName>
</protein>
<dbReference type="AlphaFoldDB" id="A0A8E2J9C7"/>
<accession>A0A8E2J9C7</accession>
<proteinExistence type="predicted"/>
<dbReference type="PROSITE" id="PS50294">
    <property type="entry name" value="WD_REPEATS_REGION"/>
    <property type="match status" value="1"/>
</dbReference>